<keyword evidence="5 7" id="KW-0472">Membrane</keyword>
<evidence type="ECO:0000256" key="3">
    <source>
        <dbReference type="ARBA" id="ARBA00022906"/>
    </source>
</evidence>
<feature type="region of interest" description="Disordered" evidence="6">
    <location>
        <begin position="1"/>
        <end position="20"/>
    </location>
</feature>
<evidence type="ECO:0000256" key="4">
    <source>
        <dbReference type="ARBA" id="ARBA00022989"/>
    </source>
</evidence>
<dbReference type="Proteomes" id="UP001358324">
    <property type="component" value="Unassembled WGS sequence"/>
</dbReference>
<dbReference type="InterPro" id="IPR027469">
    <property type="entry name" value="Cation_efflux_TMD_sf"/>
</dbReference>
<evidence type="ECO:0000256" key="7">
    <source>
        <dbReference type="SAM" id="Phobius"/>
    </source>
</evidence>
<keyword evidence="4 7" id="KW-1133">Transmembrane helix</keyword>
<keyword evidence="3" id="KW-0864">Zinc transport</keyword>
<dbReference type="SUPFAM" id="SSF161111">
    <property type="entry name" value="Cation efflux protein transmembrane domain-like"/>
    <property type="match status" value="1"/>
</dbReference>
<comment type="caution">
    <text evidence="9">The sequence shown here is derived from an EMBL/GenBank/DDBJ whole genome shotgun (WGS) entry which is preliminary data.</text>
</comment>
<keyword evidence="3" id="KW-0813">Transport</keyword>
<feature type="domain" description="Cation efflux protein transmembrane" evidence="8">
    <location>
        <begin position="30"/>
        <end position="220"/>
    </location>
</feature>
<feature type="region of interest" description="Disordered" evidence="6">
    <location>
        <begin position="310"/>
        <end position="349"/>
    </location>
</feature>
<evidence type="ECO:0000256" key="6">
    <source>
        <dbReference type="SAM" id="MobiDB-lite"/>
    </source>
</evidence>
<organism evidence="9 10">
    <name type="scientific">Luteimonas flava</name>
    <dbReference type="NCBI Taxonomy" id="3115822"/>
    <lineage>
        <taxon>Bacteria</taxon>
        <taxon>Pseudomonadati</taxon>
        <taxon>Pseudomonadota</taxon>
        <taxon>Gammaproteobacteria</taxon>
        <taxon>Lysobacterales</taxon>
        <taxon>Lysobacteraceae</taxon>
        <taxon>Luteimonas</taxon>
    </lineage>
</organism>
<dbReference type="InterPro" id="IPR058533">
    <property type="entry name" value="Cation_efflux_TM"/>
</dbReference>
<dbReference type="Pfam" id="PF01545">
    <property type="entry name" value="Cation_efflux"/>
    <property type="match status" value="1"/>
</dbReference>
<reference evidence="9 10" key="1">
    <citation type="submission" date="2024-01" db="EMBL/GenBank/DDBJ databases">
        <title>Novel species of the genus Luteimonas isolated from rivers.</title>
        <authorList>
            <person name="Lu H."/>
        </authorList>
    </citation>
    <scope>NUCLEOTIDE SEQUENCE [LARGE SCALE GENOMIC DNA]</scope>
    <source>
        <strain evidence="9 10">SMYT11W</strain>
    </source>
</reference>
<feature type="transmembrane region" description="Helical" evidence="7">
    <location>
        <begin position="171"/>
        <end position="189"/>
    </location>
</feature>
<evidence type="ECO:0000313" key="9">
    <source>
        <dbReference type="EMBL" id="MEF3082382.1"/>
    </source>
</evidence>
<keyword evidence="2 7" id="KW-0812">Transmembrane</keyword>
<dbReference type="SUPFAM" id="SSF160240">
    <property type="entry name" value="Cation efflux protein cytoplasmic domain-like"/>
    <property type="match status" value="1"/>
</dbReference>
<evidence type="ECO:0000256" key="2">
    <source>
        <dbReference type="ARBA" id="ARBA00022692"/>
    </source>
</evidence>
<feature type="compositionally biased region" description="Basic and acidic residues" evidence="6">
    <location>
        <begin position="1"/>
        <end position="11"/>
    </location>
</feature>
<dbReference type="EMBL" id="JAZHBM010000002">
    <property type="protein sequence ID" value="MEF3082382.1"/>
    <property type="molecule type" value="Genomic_DNA"/>
</dbReference>
<feature type="transmembrane region" description="Helical" evidence="7">
    <location>
        <begin position="96"/>
        <end position="115"/>
    </location>
</feature>
<evidence type="ECO:0000313" key="10">
    <source>
        <dbReference type="Proteomes" id="UP001358324"/>
    </source>
</evidence>
<protein>
    <submittedName>
        <fullName evidence="9">Cation diffusion facilitator family transporter</fullName>
    </submittedName>
</protein>
<feature type="compositionally biased region" description="Basic and acidic residues" evidence="6">
    <location>
        <begin position="310"/>
        <end position="341"/>
    </location>
</feature>
<dbReference type="Gene3D" id="1.20.1510.10">
    <property type="entry name" value="Cation efflux protein transmembrane domain"/>
    <property type="match status" value="1"/>
</dbReference>
<keyword evidence="3" id="KW-0862">Zinc</keyword>
<dbReference type="InterPro" id="IPR036837">
    <property type="entry name" value="Cation_efflux_CTD_sf"/>
</dbReference>
<feature type="transmembrane region" description="Helical" evidence="7">
    <location>
        <begin position="28"/>
        <end position="49"/>
    </location>
</feature>
<sequence>MPHDHDHDHTHAHGHSHAPSVSAANERVVLTGFALTAGFMLVEVVGGVLSGSLALIADAGHMLTDAAALLLAWVGFRIGRRASDARRTFGYMRFEVLAGLVNAVTLFALVIWIVWEAIQRLRSPGEVLAGPMLAVAVVGLLVNCLVFWILHRGDQSHVNIKGATVHVLGDLLGSVAAIIAALVIHFTGWMPIDPILSVLVCLLILRSAWALLRSAFDILMEAVPPDIDIAVLQDHVRETVPGVADIDHVHVWSITSGKVLATLELTLADDAQPAQVVPAVKRALAERFAIGHATVEVVHVPQAHCALEQRRKRDAHAHEHAHHHDHDHDHDRDDTHAHPHAPDASGPAR</sequence>
<feature type="transmembrane region" description="Helical" evidence="7">
    <location>
        <begin position="55"/>
        <end position="76"/>
    </location>
</feature>
<dbReference type="NCBIfam" id="TIGR01297">
    <property type="entry name" value="CDF"/>
    <property type="match status" value="1"/>
</dbReference>
<keyword evidence="3" id="KW-0406">Ion transport</keyword>
<dbReference type="RefSeq" id="WP_332078124.1">
    <property type="nucleotide sequence ID" value="NZ_JAZHBM010000002.1"/>
</dbReference>
<accession>A0ABU7WEI9</accession>
<feature type="transmembrane region" description="Helical" evidence="7">
    <location>
        <begin position="195"/>
        <end position="212"/>
    </location>
</feature>
<dbReference type="InterPro" id="IPR050681">
    <property type="entry name" value="CDF/SLC30A"/>
</dbReference>
<name>A0ABU7WEI9_9GAMM</name>
<gene>
    <name evidence="9" type="ORF">V3391_09180</name>
</gene>
<dbReference type="PANTHER" id="PTHR11562">
    <property type="entry name" value="CATION EFFLUX PROTEIN/ ZINC TRANSPORTER"/>
    <property type="match status" value="1"/>
</dbReference>
<dbReference type="InterPro" id="IPR002524">
    <property type="entry name" value="Cation_efflux"/>
</dbReference>
<comment type="subcellular location">
    <subcellularLocation>
        <location evidence="1">Membrane</location>
        <topology evidence="1">Multi-pass membrane protein</topology>
    </subcellularLocation>
</comment>
<evidence type="ECO:0000259" key="8">
    <source>
        <dbReference type="Pfam" id="PF01545"/>
    </source>
</evidence>
<proteinExistence type="predicted"/>
<keyword evidence="10" id="KW-1185">Reference proteome</keyword>
<evidence type="ECO:0000256" key="1">
    <source>
        <dbReference type="ARBA" id="ARBA00004141"/>
    </source>
</evidence>
<dbReference type="PANTHER" id="PTHR11562:SF17">
    <property type="entry name" value="RE54080P-RELATED"/>
    <property type="match status" value="1"/>
</dbReference>
<feature type="transmembrane region" description="Helical" evidence="7">
    <location>
        <begin position="127"/>
        <end position="150"/>
    </location>
</feature>
<evidence type="ECO:0000256" key="5">
    <source>
        <dbReference type="ARBA" id="ARBA00023136"/>
    </source>
</evidence>